<sequence>MSRRQNPTTPSPEAVGLQCAALHSRVLSRLVTRLYNQQLSDSGLRITQFSVLNAIKARPPESIFQLAELLGMERTSLQRTVDKLIEKGLVESEPTGNKRALGLSLSAEGEACYQQALAGWQAAQQQFESLVGKDSWQQISSELRRFSHQVKQEL</sequence>
<comment type="caution">
    <text evidence="2">The sequence shown here is derived from an EMBL/GenBank/DDBJ whole genome shotgun (WGS) entry which is preliminary data.</text>
</comment>
<dbReference type="OrthoDB" id="120080at2"/>
<dbReference type="GO" id="GO:0006950">
    <property type="term" value="P:response to stress"/>
    <property type="evidence" value="ECO:0007669"/>
    <property type="project" value="TreeGrafter"/>
</dbReference>
<dbReference type="Pfam" id="PF12802">
    <property type="entry name" value="MarR_2"/>
    <property type="match status" value="1"/>
</dbReference>
<dbReference type="PROSITE" id="PS50995">
    <property type="entry name" value="HTH_MARR_2"/>
    <property type="match status" value="1"/>
</dbReference>
<gene>
    <name evidence="2" type="ORF">Y5S_01594</name>
</gene>
<dbReference type="EMBL" id="ARXV01000005">
    <property type="protein sequence ID" value="KGD65160.1"/>
    <property type="molecule type" value="Genomic_DNA"/>
</dbReference>
<dbReference type="eggNOG" id="COG1846">
    <property type="taxonomic scope" value="Bacteria"/>
</dbReference>
<protein>
    <submittedName>
        <fullName evidence="2">MarR family transcriptional regulator-like protein</fullName>
    </submittedName>
</protein>
<dbReference type="PANTHER" id="PTHR33164:SF105">
    <property type="entry name" value="TRANSCRIPTIONAL REPRESSOR PROTEIN-RELATED"/>
    <property type="match status" value="1"/>
</dbReference>
<dbReference type="SUPFAM" id="SSF46785">
    <property type="entry name" value="Winged helix' DNA-binding domain"/>
    <property type="match status" value="1"/>
</dbReference>
<evidence type="ECO:0000259" key="1">
    <source>
        <dbReference type="PROSITE" id="PS50995"/>
    </source>
</evidence>
<dbReference type="InterPro" id="IPR036388">
    <property type="entry name" value="WH-like_DNA-bd_sf"/>
</dbReference>
<dbReference type="PATRIC" id="fig|1177154.3.peg.1623"/>
<dbReference type="GO" id="GO:0003700">
    <property type="term" value="F:DNA-binding transcription factor activity"/>
    <property type="evidence" value="ECO:0007669"/>
    <property type="project" value="InterPro"/>
</dbReference>
<dbReference type="AlphaFoldDB" id="A0A095URN2"/>
<dbReference type="PANTHER" id="PTHR33164">
    <property type="entry name" value="TRANSCRIPTIONAL REGULATOR, MARR FAMILY"/>
    <property type="match status" value="1"/>
</dbReference>
<proteinExistence type="predicted"/>
<dbReference type="RefSeq" id="WP_035232067.1">
    <property type="nucleotide sequence ID" value="NZ_ARXV01000005.1"/>
</dbReference>
<dbReference type="Proteomes" id="UP000029444">
    <property type="component" value="Unassembled WGS sequence"/>
</dbReference>
<accession>A0A095URN2</accession>
<dbReference type="Gene3D" id="1.10.10.10">
    <property type="entry name" value="Winged helix-like DNA-binding domain superfamily/Winged helix DNA-binding domain"/>
    <property type="match status" value="1"/>
</dbReference>
<dbReference type="SMART" id="SM00347">
    <property type="entry name" value="HTH_MARR"/>
    <property type="match status" value="1"/>
</dbReference>
<evidence type="ECO:0000313" key="2">
    <source>
        <dbReference type="EMBL" id="KGD65160.1"/>
    </source>
</evidence>
<dbReference type="STRING" id="1177154.Y5S_01594"/>
<dbReference type="InterPro" id="IPR000835">
    <property type="entry name" value="HTH_MarR-typ"/>
</dbReference>
<dbReference type="InterPro" id="IPR036390">
    <property type="entry name" value="WH_DNA-bd_sf"/>
</dbReference>
<feature type="domain" description="HTH marR-type" evidence="1">
    <location>
        <begin position="20"/>
        <end position="148"/>
    </location>
</feature>
<evidence type="ECO:0000313" key="3">
    <source>
        <dbReference type="Proteomes" id="UP000029444"/>
    </source>
</evidence>
<reference evidence="2 3" key="1">
    <citation type="submission" date="2012-09" db="EMBL/GenBank/DDBJ databases">
        <title>Genome Sequence of alkane-degrading Bacterium Alcanivorax sp. 19-m-6.</title>
        <authorList>
            <person name="Lai Q."/>
            <person name="Shao Z."/>
        </authorList>
    </citation>
    <scope>NUCLEOTIDE SEQUENCE [LARGE SCALE GENOMIC DNA]</scope>
    <source>
        <strain evidence="2 3">19-m-6</strain>
    </source>
</reference>
<keyword evidence="3" id="KW-1185">Reference proteome</keyword>
<name>A0A095URN2_9GAMM</name>
<dbReference type="InterPro" id="IPR039422">
    <property type="entry name" value="MarR/SlyA-like"/>
</dbReference>
<organism evidence="2 3">
    <name type="scientific">Alcanivorax nanhaiticus</name>
    <dbReference type="NCBI Taxonomy" id="1177154"/>
    <lineage>
        <taxon>Bacteria</taxon>
        <taxon>Pseudomonadati</taxon>
        <taxon>Pseudomonadota</taxon>
        <taxon>Gammaproteobacteria</taxon>
        <taxon>Oceanospirillales</taxon>
        <taxon>Alcanivoracaceae</taxon>
        <taxon>Alcanivorax</taxon>
    </lineage>
</organism>